<dbReference type="GO" id="GO:0046872">
    <property type="term" value="F:metal ion binding"/>
    <property type="evidence" value="ECO:0007669"/>
    <property type="project" value="UniProtKB-KW"/>
</dbReference>
<dbReference type="EMBL" id="CAFBMT010000037">
    <property type="protein sequence ID" value="CAB4958154.1"/>
    <property type="molecule type" value="Genomic_DNA"/>
</dbReference>
<dbReference type="EMBL" id="CAESGF010000045">
    <property type="protein sequence ID" value="CAB4365747.1"/>
    <property type="molecule type" value="Genomic_DNA"/>
</dbReference>
<keyword evidence="1" id="KW-0813">Transport</keyword>
<dbReference type="InterPro" id="IPR051269">
    <property type="entry name" value="Fe-S_cluster_ET"/>
</dbReference>
<keyword evidence="4" id="KW-0408">Iron</keyword>
<sequence length="64" mass="6758">MKAWVDADKCQGHTLCAMAAGEFFTLSDEDGHATARSHDVPSELEAKVRLAAGGCPEQAIVIEA</sequence>
<dbReference type="EMBL" id="CAFAAV010000002">
    <property type="protein sequence ID" value="CAB4800058.1"/>
    <property type="molecule type" value="Genomic_DNA"/>
</dbReference>
<evidence type="ECO:0000256" key="2">
    <source>
        <dbReference type="ARBA" id="ARBA00022723"/>
    </source>
</evidence>
<keyword evidence="3" id="KW-0249">Electron transport</keyword>
<dbReference type="PANTHER" id="PTHR36923:SF3">
    <property type="entry name" value="FERREDOXIN"/>
    <property type="match status" value="1"/>
</dbReference>
<evidence type="ECO:0000313" key="10">
    <source>
        <dbReference type="EMBL" id="CAB4958154.1"/>
    </source>
</evidence>
<evidence type="ECO:0000256" key="1">
    <source>
        <dbReference type="ARBA" id="ARBA00022448"/>
    </source>
</evidence>
<accession>A0A6J7BM29</accession>
<dbReference type="PANTHER" id="PTHR36923">
    <property type="entry name" value="FERREDOXIN"/>
    <property type="match status" value="1"/>
</dbReference>
<evidence type="ECO:0000313" key="7">
    <source>
        <dbReference type="EMBL" id="CAB4749909.1"/>
    </source>
</evidence>
<evidence type="ECO:0000256" key="4">
    <source>
        <dbReference type="ARBA" id="ARBA00023004"/>
    </source>
</evidence>
<evidence type="ECO:0000313" key="9">
    <source>
        <dbReference type="EMBL" id="CAB4846021.1"/>
    </source>
</evidence>
<evidence type="ECO:0000313" key="8">
    <source>
        <dbReference type="EMBL" id="CAB4800058.1"/>
    </source>
</evidence>
<evidence type="ECO:0000256" key="5">
    <source>
        <dbReference type="ARBA" id="ARBA00023014"/>
    </source>
</evidence>
<evidence type="ECO:0000313" key="11">
    <source>
        <dbReference type="EMBL" id="CAB5013004.1"/>
    </source>
</evidence>
<dbReference type="SUPFAM" id="SSF54862">
    <property type="entry name" value="4Fe-4S ferredoxins"/>
    <property type="match status" value="1"/>
</dbReference>
<evidence type="ECO:0000313" key="6">
    <source>
        <dbReference type="EMBL" id="CAB4365747.1"/>
    </source>
</evidence>
<dbReference type="EMBL" id="CAEZYF010000040">
    <property type="protein sequence ID" value="CAB4749909.1"/>
    <property type="molecule type" value="Genomic_DNA"/>
</dbReference>
<gene>
    <name evidence="7" type="ORF">UFOPK2656_03480</name>
    <name evidence="8" type="ORF">UFOPK3099_00063</name>
    <name evidence="9" type="ORF">UFOPK3267_00056</name>
    <name evidence="10" type="ORF">UFOPK3651_03330</name>
    <name evidence="11" type="ORF">UFOPK3931_02919</name>
    <name evidence="6" type="ORF">UFOPK4189_03489</name>
</gene>
<dbReference type="EMBL" id="CAFBIY010000002">
    <property type="protein sequence ID" value="CAB4846021.1"/>
    <property type="molecule type" value="Genomic_DNA"/>
</dbReference>
<dbReference type="Gene3D" id="3.30.70.20">
    <property type="match status" value="1"/>
</dbReference>
<keyword evidence="5" id="KW-0411">Iron-sulfur</keyword>
<protein>
    <submittedName>
        <fullName evidence="9">Unannotated protein</fullName>
    </submittedName>
</protein>
<evidence type="ECO:0000256" key="3">
    <source>
        <dbReference type="ARBA" id="ARBA00022982"/>
    </source>
</evidence>
<dbReference type="AlphaFoldDB" id="A0A6J7BM29"/>
<keyword evidence="2" id="KW-0479">Metal-binding</keyword>
<dbReference type="GO" id="GO:0051536">
    <property type="term" value="F:iron-sulfur cluster binding"/>
    <property type="evidence" value="ECO:0007669"/>
    <property type="project" value="UniProtKB-KW"/>
</dbReference>
<name>A0A6J7BM29_9ZZZZ</name>
<proteinExistence type="predicted"/>
<dbReference type="Pfam" id="PF13459">
    <property type="entry name" value="Fer4_15"/>
    <property type="match status" value="1"/>
</dbReference>
<reference evidence="9" key="1">
    <citation type="submission" date="2020-05" db="EMBL/GenBank/DDBJ databases">
        <authorList>
            <person name="Chiriac C."/>
            <person name="Salcher M."/>
            <person name="Ghai R."/>
            <person name="Kavagutti S V."/>
        </authorList>
    </citation>
    <scope>NUCLEOTIDE SEQUENCE</scope>
</reference>
<organism evidence="9">
    <name type="scientific">freshwater metagenome</name>
    <dbReference type="NCBI Taxonomy" id="449393"/>
    <lineage>
        <taxon>unclassified sequences</taxon>
        <taxon>metagenomes</taxon>
        <taxon>ecological metagenomes</taxon>
    </lineage>
</organism>
<dbReference type="EMBL" id="CAFBOL010000118">
    <property type="protein sequence ID" value="CAB5013004.1"/>
    <property type="molecule type" value="Genomic_DNA"/>
</dbReference>